<sequence length="234" mass="26294">MAPYHIRKYRESDRQRVLDLYSQGMTEHVPITYHHILKLPRTQVVLLGVPLALFLGSGSWLLALVASLALLAALRFLAKYPWNQHVVKFSHTDMSDISKTYLSKRGSCFWVAESEGQVVGMVAALPAEEPTLRKKQVELFHLSVASECRGQGIAKALVRTLLQFARDQGYSAVVLATSMLQVSALALYESMGFQKRHHYFPDLSWALIAIPEVELIYWLPSAQVSQGVQERGEV</sequence>
<name>A0A6P3Q1L6_PTEVA</name>
<dbReference type="PANTHER" id="PTHR13947">
    <property type="entry name" value="GNAT FAMILY N-ACETYLTRANSFERASE"/>
    <property type="match status" value="1"/>
</dbReference>
<dbReference type="Pfam" id="PF00583">
    <property type="entry name" value="Acetyltransf_1"/>
    <property type="match status" value="1"/>
</dbReference>
<dbReference type="GO" id="GO:0008080">
    <property type="term" value="F:N-acetyltransferase activity"/>
    <property type="evidence" value="ECO:0007669"/>
    <property type="project" value="InterPro"/>
</dbReference>
<reference evidence="5" key="1">
    <citation type="submission" date="2025-08" db="UniProtKB">
        <authorList>
            <consortium name="RefSeq"/>
        </authorList>
    </citation>
    <scope>IDENTIFICATION</scope>
    <source>
        <tissue evidence="5">Kidney</tissue>
    </source>
</reference>
<evidence type="ECO:0000256" key="1">
    <source>
        <dbReference type="ARBA" id="ARBA00022679"/>
    </source>
</evidence>
<keyword evidence="2" id="KW-1133">Transmembrane helix</keyword>
<evidence type="ECO:0000259" key="3">
    <source>
        <dbReference type="PROSITE" id="PS51186"/>
    </source>
</evidence>
<dbReference type="PANTHER" id="PTHR13947:SF48">
    <property type="entry name" value="N-ACETYLTRANSFERASE 8-RELATED"/>
    <property type="match status" value="1"/>
</dbReference>
<dbReference type="AlphaFoldDB" id="A0A6P3Q1L6"/>
<protein>
    <submittedName>
        <fullName evidence="5">N-acetyltransferase 8</fullName>
    </submittedName>
</protein>
<dbReference type="InterPro" id="IPR000182">
    <property type="entry name" value="GNAT_dom"/>
</dbReference>
<organism evidence="4 5">
    <name type="scientific">Pteropus vampyrus</name>
    <name type="common">Large flying fox</name>
    <dbReference type="NCBI Taxonomy" id="132908"/>
    <lineage>
        <taxon>Eukaryota</taxon>
        <taxon>Metazoa</taxon>
        <taxon>Chordata</taxon>
        <taxon>Craniata</taxon>
        <taxon>Vertebrata</taxon>
        <taxon>Euteleostomi</taxon>
        <taxon>Mammalia</taxon>
        <taxon>Eutheria</taxon>
        <taxon>Laurasiatheria</taxon>
        <taxon>Chiroptera</taxon>
        <taxon>Yinpterochiroptera</taxon>
        <taxon>Pteropodoidea</taxon>
        <taxon>Pteropodidae</taxon>
        <taxon>Pteropodinae</taxon>
        <taxon>Pteropus</taxon>
    </lineage>
</organism>
<dbReference type="Gene3D" id="3.40.630.30">
    <property type="match status" value="1"/>
</dbReference>
<evidence type="ECO:0000313" key="5">
    <source>
        <dbReference type="RefSeq" id="XP_011356475.1"/>
    </source>
</evidence>
<accession>A0A6P3Q1L6</accession>
<feature type="transmembrane region" description="Helical" evidence="2">
    <location>
        <begin position="44"/>
        <end position="74"/>
    </location>
</feature>
<proteinExistence type="predicted"/>
<keyword evidence="4" id="KW-1185">Reference proteome</keyword>
<dbReference type="KEGG" id="pvp:105290779"/>
<keyword evidence="2" id="KW-0472">Membrane</keyword>
<dbReference type="InterPro" id="IPR016181">
    <property type="entry name" value="Acyl_CoA_acyltransferase"/>
</dbReference>
<feature type="domain" description="N-acetyltransferase" evidence="3">
    <location>
        <begin position="66"/>
        <end position="220"/>
    </location>
</feature>
<evidence type="ECO:0000313" key="4">
    <source>
        <dbReference type="Proteomes" id="UP000515202"/>
    </source>
</evidence>
<dbReference type="Proteomes" id="UP000515202">
    <property type="component" value="Unplaced"/>
</dbReference>
<dbReference type="InterPro" id="IPR050769">
    <property type="entry name" value="NAT_camello-type"/>
</dbReference>
<dbReference type="SUPFAM" id="SSF55729">
    <property type="entry name" value="Acyl-CoA N-acyltransferases (Nat)"/>
    <property type="match status" value="1"/>
</dbReference>
<dbReference type="GeneID" id="105290779"/>
<dbReference type="RefSeq" id="XP_011356475.1">
    <property type="nucleotide sequence ID" value="XM_011358173.2"/>
</dbReference>
<keyword evidence="2" id="KW-0812">Transmembrane</keyword>
<keyword evidence="1" id="KW-0808">Transferase</keyword>
<gene>
    <name evidence="5" type="primary">NAT8</name>
</gene>
<evidence type="ECO:0000256" key="2">
    <source>
        <dbReference type="SAM" id="Phobius"/>
    </source>
</evidence>
<dbReference type="PROSITE" id="PS51186">
    <property type="entry name" value="GNAT"/>
    <property type="match status" value="1"/>
</dbReference>
<dbReference type="CTD" id="9027"/>
<dbReference type="CDD" id="cd04301">
    <property type="entry name" value="NAT_SF"/>
    <property type="match status" value="1"/>
</dbReference>
<dbReference type="OrthoDB" id="41532at2759"/>